<feature type="region of interest" description="Disordered" evidence="1">
    <location>
        <begin position="359"/>
        <end position="386"/>
    </location>
</feature>
<name>A0A835TAJ0_CHLIN</name>
<proteinExistence type="predicted"/>
<gene>
    <name evidence="2" type="ORF">HXX76_004886</name>
</gene>
<feature type="region of interest" description="Disordered" evidence="1">
    <location>
        <begin position="181"/>
        <end position="240"/>
    </location>
</feature>
<dbReference type="AlphaFoldDB" id="A0A835TAJ0"/>
<reference evidence="2" key="1">
    <citation type="journal article" date="2020" name="bioRxiv">
        <title>Comparative genomics of Chlamydomonas.</title>
        <authorList>
            <person name="Craig R.J."/>
            <person name="Hasan A.R."/>
            <person name="Ness R.W."/>
            <person name="Keightley P.D."/>
        </authorList>
    </citation>
    <scope>NUCLEOTIDE SEQUENCE</scope>
    <source>
        <strain evidence="2">SAG 7.73</strain>
    </source>
</reference>
<feature type="compositionally biased region" description="Acidic residues" evidence="1">
    <location>
        <begin position="218"/>
        <end position="229"/>
    </location>
</feature>
<feature type="region of interest" description="Disordered" evidence="1">
    <location>
        <begin position="578"/>
        <end position="600"/>
    </location>
</feature>
<dbReference type="OrthoDB" id="533949at2759"/>
<accession>A0A835TAJ0</accession>
<evidence type="ECO:0000256" key="1">
    <source>
        <dbReference type="SAM" id="MobiDB-lite"/>
    </source>
</evidence>
<feature type="compositionally biased region" description="Gly residues" evidence="1">
    <location>
        <begin position="579"/>
        <end position="591"/>
    </location>
</feature>
<evidence type="ECO:0000313" key="2">
    <source>
        <dbReference type="EMBL" id="KAG2439533.1"/>
    </source>
</evidence>
<evidence type="ECO:0000313" key="3">
    <source>
        <dbReference type="Proteomes" id="UP000650467"/>
    </source>
</evidence>
<protein>
    <submittedName>
        <fullName evidence="2">Uncharacterized protein</fullName>
    </submittedName>
</protein>
<dbReference type="EMBL" id="JAEHOC010000008">
    <property type="protein sequence ID" value="KAG2439533.1"/>
    <property type="molecule type" value="Genomic_DNA"/>
</dbReference>
<sequence length="600" mass="61905">MMHYHSFADVGKFSYSEHVRASFPAPLALTHLGQLDSNAAQAAAFLPVYDNPHPPYALVLVANYYGSSSLHLLRPGHKPLLKPLAVLQTECGHSWAAWEQGGRRWAAIANYCSKDGEAAAASSGSNGSSASGSGSGHKGVVIYELEQLAAASSASGPDWGFKAAAALTARGASHVLHLELPGGAGAGTGAGRRRRKAAAAAEGSQTSWLGGWKKAAAEEEEGEEEEEGREQEGEAGGGEERLPAHVLAVAAYGSDEVVLYGLTYGRVAGGAAAAAVGLSTTVLQRIRLPGVSALAACRGGGGQLFLAGLSYYDKGFSTRSAVYRWDGAKRQFVLLQVLATDGAHGGRCFSVYEPGAGASSSGSGSSSSSSGNSDGSSRAGAAGQHQHQQQHEALYLAIANSRSGDEYEANSTIWRYDLTAGRFLLHQTVETVGAHDVQHVRLPQHALAKRGGRFAGSAAAARHLRRPGGDGGVGWDDEETGPGVDVLVFANRGVDQACSLDQHSPILVWHPGRRRFEPTAHLSGLSCATGLAAGRLRQHGAAGPPTTYLVATGDRAANGSYAGPMTHLWTVEEEQAPGALGGGGGGGGAGEGHFTSTLQH</sequence>
<dbReference type="Proteomes" id="UP000650467">
    <property type="component" value="Unassembled WGS sequence"/>
</dbReference>
<comment type="caution">
    <text evidence="2">The sequence shown here is derived from an EMBL/GenBank/DDBJ whole genome shotgun (WGS) entry which is preliminary data.</text>
</comment>
<organism evidence="2 3">
    <name type="scientific">Chlamydomonas incerta</name>
    <dbReference type="NCBI Taxonomy" id="51695"/>
    <lineage>
        <taxon>Eukaryota</taxon>
        <taxon>Viridiplantae</taxon>
        <taxon>Chlorophyta</taxon>
        <taxon>core chlorophytes</taxon>
        <taxon>Chlorophyceae</taxon>
        <taxon>CS clade</taxon>
        <taxon>Chlamydomonadales</taxon>
        <taxon>Chlamydomonadaceae</taxon>
        <taxon>Chlamydomonas</taxon>
    </lineage>
</organism>
<keyword evidence="3" id="KW-1185">Reference proteome</keyword>